<reference evidence="1" key="1">
    <citation type="submission" date="2008-06" db="EMBL/GenBank/DDBJ databases">
        <authorList>
            <person name="Lorenzi H."/>
            <person name="Inman J."/>
            <person name="Miller J."/>
            <person name="Schobel S."/>
            <person name="Amedeo P."/>
            <person name="Caler E.V."/>
            <person name="da Silva J."/>
        </authorList>
    </citation>
    <scope>NUCLEOTIDE SEQUENCE [LARGE SCALE GENOMIC DNA]</scope>
    <source>
        <strain evidence="1">RN66</strain>
    </source>
</reference>
<dbReference type="VEuPathDB" id="CryptoDB:CMU_002750"/>
<dbReference type="RefSeq" id="XP_002142795.1">
    <property type="nucleotide sequence ID" value="XM_002142759.1"/>
</dbReference>
<evidence type="ECO:0000313" key="2">
    <source>
        <dbReference type="Proteomes" id="UP000001460"/>
    </source>
</evidence>
<proteinExistence type="predicted"/>
<evidence type="ECO:0000313" key="1">
    <source>
        <dbReference type="EMBL" id="EEA08446.1"/>
    </source>
</evidence>
<name>B6AJQ5_CRYMR</name>
<sequence>MLQKDINNDSGINERMETCCPSPMKIFSPDFIYKKMPCRSALNFGENLSQFSGGNFFLEYPVPQYPNNEILPSGMNSLIEPKPLSSFSSPVGDLERTIAHYRRTSDFLWNSNSITLSPTHSGSSDVLFFDRRDSPVNSDILKTNGSFDKVLGGRRSISLIFPVGSRLDRISTNDFLGYTQLPSDTEHSDITMGIDHLSNSNSFEKFFSTADNHKKML</sequence>
<keyword evidence="2" id="KW-1185">Reference proteome</keyword>
<gene>
    <name evidence="1" type="ORF">CMU_002750</name>
</gene>
<organism evidence="1 2">
    <name type="scientific">Cryptosporidium muris (strain RN66)</name>
    <dbReference type="NCBI Taxonomy" id="441375"/>
    <lineage>
        <taxon>Eukaryota</taxon>
        <taxon>Sar</taxon>
        <taxon>Alveolata</taxon>
        <taxon>Apicomplexa</taxon>
        <taxon>Conoidasida</taxon>
        <taxon>Coccidia</taxon>
        <taxon>Eucoccidiorida</taxon>
        <taxon>Eimeriorina</taxon>
        <taxon>Cryptosporidiidae</taxon>
        <taxon>Cryptosporidium</taxon>
    </lineage>
</organism>
<dbReference type="AlphaFoldDB" id="B6AJQ5"/>
<dbReference type="GeneID" id="6997954"/>
<dbReference type="OrthoDB" id="337494at2759"/>
<dbReference type="EMBL" id="DS989740">
    <property type="protein sequence ID" value="EEA08446.1"/>
    <property type="molecule type" value="Genomic_DNA"/>
</dbReference>
<dbReference type="OMA" id="NERMETC"/>
<accession>B6AJQ5</accession>
<protein>
    <submittedName>
        <fullName evidence="1">Uncharacterized protein</fullName>
    </submittedName>
</protein>
<dbReference type="Proteomes" id="UP000001460">
    <property type="component" value="Unassembled WGS sequence"/>
</dbReference>